<evidence type="ECO:0000313" key="26">
    <source>
        <dbReference type="Proteomes" id="UP000317650"/>
    </source>
</evidence>
<dbReference type="InterPro" id="IPR008271">
    <property type="entry name" value="Ser/Thr_kinase_AS"/>
</dbReference>
<evidence type="ECO:0000256" key="2">
    <source>
        <dbReference type="ARBA" id="ARBA00008684"/>
    </source>
</evidence>
<comment type="subcellular location">
    <subcellularLocation>
        <location evidence="1">Cell membrane</location>
        <topology evidence="1">Single-pass type I membrane protein</topology>
    </subcellularLocation>
</comment>
<reference evidence="25 26" key="1">
    <citation type="journal article" date="2019" name="Nat. Plants">
        <title>Genome sequencing of Musa balbisiana reveals subgenome evolution and function divergence in polyploid bananas.</title>
        <authorList>
            <person name="Yao X."/>
        </authorList>
    </citation>
    <scope>NUCLEOTIDE SEQUENCE [LARGE SCALE GENOMIC DNA]</scope>
    <source>
        <strain evidence="26">cv. DH-PKW</strain>
        <tissue evidence="25">Leaves</tissue>
    </source>
</reference>
<evidence type="ECO:0000256" key="9">
    <source>
        <dbReference type="ARBA" id="ARBA00022692"/>
    </source>
</evidence>
<dbReference type="FunFam" id="3.30.200.20:FF:000543">
    <property type="entry name" value="Putative leucine-rich repeat receptor-like serine/threonine-protein kinase"/>
    <property type="match status" value="1"/>
</dbReference>
<dbReference type="GO" id="GO:0004674">
    <property type="term" value="F:protein serine/threonine kinase activity"/>
    <property type="evidence" value="ECO:0007669"/>
    <property type="project" value="UniProtKB-KW"/>
</dbReference>
<evidence type="ECO:0000259" key="24">
    <source>
        <dbReference type="PROSITE" id="PS50011"/>
    </source>
</evidence>
<keyword evidence="5" id="KW-0723">Serine/threonine-protein kinase</keyword>
<dbReference type="GO" id="GO:0005524">
    <property type="term" value="F:ATP binding"/>
    <property type="evidence" value="ECO:0007669"/>
    <property type="project" value="UniProtKB-UniRule"/>
</dbReference>
<dbReference type="Pfam" id="PF00069">
    <property type="entry name" value="Pkinase"/>
    <property type="match status" value="1"/>
</dbReference>
<dbReference type="EMBL" id="PYDT01000003">
    <property type="protein sequence ID" value="THU66346.1"/>
    <property type="molecule type" value="Genomic_DNA"/>
</dbReference>
<dbReference type="PANTHER" id="PTHR45974">
    <property type="entry name" value="RECEPTOR-LIKE PROTEIN 55"/>
    <property type="match status" value="1"/>
</dbReference>
<feature type="domain" description="Protein kinase" evidence="24">
    <location>
        <begin position="666"/>
        <end position="964"/>
    </location>
</feature>
<protein>
    <recommendedName>
        <fullName evidence="3">non-specific serine/threonine protein kinase</fullName>
        <ecNumber evidence="3">2.7.11.1</ecNumber>
    </recommendedName>
</protein>
<evidence type="ECO:0000256" key="15">
    <source>
        <dbReference type="ARBA" id="ARBA00022989"/>
    </source>
</evidence>
<dbReference type="GO" id="GO:0005886">
    <property type="term" value="C:plasma membrane"/>
    <property type="evidence" value="ECO:0007669"/>
    <property type="project" value="UniProtKB-SubCell"/>
</dbReference>
<dbReference type="Pfam" id="PF00560">
    <property type="entry name" value="LRR_1"/>
    <property type="match status" value="9"/>
</dbReference>
<evidence type="ECO:0000256" key="12">
    <source>
        <dbReference type="ARBA" id="ARBA00022741"/>
    </source>
</evidence>
<evidence type="ECO:0000256" key="3">
    <source>
        <dbReference type="ARBA" id="ARBA00012513"/>
    </source>
</evidence>
<dbReference type="PROSITE" id="PS00108">
    <property type="entry name" value="PROTEIN_KINASE_ST"/>
    <property type="match status" value="1"/>
</dbReference>
<keyword evidence="7" id="KW-0433">Leucine-rich repeat</keyword>
<evidence type="ECO:0000256" key="11">
    <source>
        <dbReference type="ARBA" id="ARBA00022737"/>
    </source>
</evidence>
<dbReference type="FunFam" id="1.10.510.10:FF:000358">
    <property type="entry name" value="Putative leucine-rich repeat receptor-like serine/threonine-protein kinase"/>
    <property type="match status" value="1"/>
</dbReference>
<dbReference type="Proteomes" id="UP000317650">
    <property type="component" value="Chromosome 5"/>
</dbReference>
<dbReference type="PROSITE" id="PS00107">
    <property type="entry name" value="PROTEIN_KINASE_ATP"/>
    <property type="match status" value="1"/>
</dbReference>
<evidence type="ECO:0000256" key="13">
    <source>
        <dbReference type="ARBA" id="ARBA00022777"/>
    </source>
</evidence>
<keyword evidence="10 23" id="KW-0732">Signal</keyword>
<dbReference type="InterPro" id="IPR001611">
    <property type="entry name" value="Leu-rich_rpt"/>
</dbReference>
<keyword evidence="9 22" id="KW-0812">Transmembrane</keyword>
<dbReference type="Pfam" id="PF13855">
    <property type="entry name" value="LRR_8"/>
    <property type="match status" value="1"/>
</dbReference>
<feature type="transmembrane region" description="Helical" evidence="22">
    <location>
        <begin position="602"/>
        <end position="628"/>
    </location>
</feature>
<dbReference type="InterPro" id="IPR000719">
    <property type="entry name" value="Prot_kinase_dom"/>
</dbReference>
<keyword evidence="12 21" id="KW-0547">Nucleotide-binding</keyword>
<evidence type="ECO:0000256" key="19">
    <source>
        <dbReference type="ARBA" id="ARBA00047899"/>
    </source>
</evidence>
<keyword evidence="6" id="KW-0597">Phosphoprotein</keyword>
<evidence type="ECO:0000256" key="20">
    <source>
        <dbReference type="ARBA" id="ARBA00048679"/>
    </source>
</evidence>
<organism evidence="25 26">
    <name type="scientific">Musa balbisiana</name>
    <name type="common">Banana</name>
    <dbReference type="NCBI Taxonomy" id="52838"/>
    <lineage>
        <taxon>Eukaryota</taxon>
        <taxon>Viridiplantae</taxon>
        <taxon>Streptophyta</taxon>
        <taxon>Embryophyta</taxon>
        <taxon>Tracheophyta</taxon>
        <taxon>Spermatophyta</taxon>
        <taxon>Magnoliopsida</taxon>
        <taxon>Liliopsida</taxon>
        <taxon>Zingiberales</taxon>
        <taxon>Musaceae</taxon>
        <taxon>Musa</taxon>
    </lineage>
</organism>
<dbReference type="Gene3D" id="1.10.510.10">
    <property type="entry name" value="Transferase(Phosphotransferase) domain 1"/>
    <property type="match status" value="1"/>
</dbReference>
<dbReference type="InterPro" id="IPR003591">
    <property type="entry name" value="Leu-rich_rpt_typical-subtyp"/>
</dbReference>
<evidence type="ECO:0000256" key="10">
    <source>
        <dbReference type="ARBA" id="ARBA00022729"/>
    </source>
</evidence>
<evidence type="ECO:0000256" key="23">
    <source>
        <dbReference type="SAM" id="SignalP"/>
    </source>
</evidence>
<comment type="similarity">
    <text evidence="2">Belongs to the protein kinase superfamily. Ser/Thr protein kinase family.</text>
</comment>
<feature type="signal peptide" evidence="23">
    <location>
        <begin position="1"/>
        <end position="25"/>
    </location>
</feature>
<dbReference type="SUPFAM" id="SSF56112">
    <property type="entry name" value="Protein kinase-like (PK-like)"/>
    <property type="match status" value="1"/>
</dbReference>
<evidence type="ECO:0000256" key="22">
    <source>
        <dbReference type="SAM" id="Phobius"/>
    </source>
</evidence>
<evidence type="ECO:0000256" key="21">
    <source>
        <dbReference type="PROSITE-ProRule" id="PRU10141"/>
    </source>
</evidence>
<feature type="binding site" evidence="21">
    <location>
        <position position="694"/>
    </location>
    <ligand>
        <name>ATP</name>
        <dbReference type="ChEBI" id="CHEBI:30616"/>
    </ligand>
</feature>
<keyword evidence="14 21" id="KW-0067">ATP-binding</keyword>
<feature type="chain" id="PRO_5020373283" description="non-specific serine/threonine protein kinase" evidence="23">
    <location>
        <begin position="26"/>
        <end position="988"/>
    </location>
</feature>
<dbReference type="FunFam" id="3.80.10.10:FF:000288">
    <property type="entry name" value="LRR receptor-like serine/threonine-protein kinase EFR"/>
    <property type="match status" value="1"/>
</dbReference>
<keyword evidence="4" id="KW-1003">Cell membrane</keyword>
<dbReference type="CDD" id="cd14066">
    <property type="entry name" value="STKc_IRAK"/>
    <property type="match status" value="1"/>
</dbReference>
<evidence type="ECO:0000256" key="17">
    <source>
        <dbReference type="ARBA" id="ARBA00023170"/>
    </source>
</evidence>
<evidence type="ECO:0000256" key="6">
    <source>
        <dbReference type="ARBA" id="ARBA00022553"/>
    </source>
</evidence>
<dbReference type="PROSITE" id="PS50011">
    <property type="entry name" value="PROTEIN_KINASE_DOM"/>
    <property type="match status" value="1"/>
</dbReference>
<dbReference type="EC" id="2.7.11.1" evidence="3"/>
<proteinExistence type="inferred from homology"/>
<name>A0A4S8JVT8_MUSBA</name>
<keyword evidence="15 22" id="KW-1133">Transmembrane helix</keyword>
<keyword evidence="8" id="KW-0808">Transferase</keyword>
<dbReference type="STRING" id="52838.A0A4S8JVT8"/>
<keyword evidence="26" id="KW-1185">Reference proteome</keyword>
<evidence type="ECO:0000313" key="25">
    <source>
        <dbReference type="EMBL" id="THU66346.1"/>
    </source>
</evidence>
<keyword evidence="13" id="KW-0418">Kinase</keyword>
<evidence type="ECO:0000256" key="18">
    <source>
        <dbReference type="ARBA" id="ARBA00023180"/>
    </source>
</evidence>
<keyword evidence="16 22" id="KW-0472">Membrane</keyword>
<dbReference type="SUPFAM" id="SSF52058">
    <property type="entry name" value="L domain-like"/>
    <property type="match status" value="2"/>
</dbReference>
<accession>A0A4S8JVT8</accession>
<dbReference type="PANTHER" id="PTHR45974:SF63">
    <property type="entry name" value="PROTEIN KINASE DOMAIN-CONTAINING PROTEIN"/>
    <property type="match status" value="1"/>
</dbReference>
<keyword evidence="17" id="KW-0675">Receptor</keyword>
<dbReference type="InterPro" id="IPR032675">
    <property type="entry name" value="LRR_dom_sf"/>
</dbReference>
<comment type="catalytic activity">
    <reaction evidence="20">
        <text>L-seryl-[protein] + ATP = O-phospho-L-seryl-[protein] + ADP + H(+)</text>
        <dbReference type="Rhea" id="RHEA:17989"/>
        <dbReference type="Rhea" id="RHEA-COMP:9863"/>
        <dbReference type="Rhea" id="RHEA-COMP:11604"/>
        <dbReference type="ChEBI" id="CHEBI:15378"/>
        <dbReference type="ChEBI" id="CHEBI:29999"/>
        <dbReference type="ChEBI" id="CHEBI:30616"/>
        <dbReference type="ChEBI" id="CHEBI:83421"/>
        <dbReference type="ChEBI" id="CHEBI:456216"/>
        <dbReference type="EC" id="2.7.11.1"/>
    </reaction>
</comment>
<comment type="catalytic activity">
    <reaction evidence="19">
        <text>L-threonyl-[protein] + ATP = O-phospho-L-threonyl-[protein] + ADP + H(+)</text>
        <dbReference type="Rhea" id="RHEA:46608"/>
        <dbReference type="Rhea" id="RHEA-COMP:11060"/>
        <dbReference type="Rhea" id="RHEA-COMP:11605"/>
        <dbReference type="ChEBI" id="CHEBI:15378"/>
        <dbReference type="ChEBI" id="CHEBI:30013"/>
        <dbReference type="ChEBI" id="CHEBI:30616"/>
        <dbReference type="ChEBI" id="CHEBI:61977"/>
        <dbReference type="ChEBI" id="CHEBI:456216"/>
        <dbReference type="EC" id="2.7.11.1"/>
    </reaction>
</comment>
<sequence>MDYYAVVLAKLLLLLLLLLLSSVHPFYQSDTIQIEQVALLEFKKGIVVDPENVLGNWSESTYVCWWSGIVCGTKPERVIRLDLRGKSLGGTISPFLSNLSGLAWLDLSLNSFHGRIPTELGSLSLLSLLGMQGNTLQGRIPKSFAMLAKLRYIDLSSNQLHGRLPVKFLYNCSQLSYMDLSTNRFTGFIPPQLGNHLPLLQNLLLYSNQLIGSLPASVSNSTLMEEIDVEDNSLSGRLPSETLMQLSFLKILHLSNNNFSSDDQNSNLVPFFNAISKLTHLEELELAGNNLGGKLTASLGNLSVNLSEIDLRGNHIQGMIPSEISKLSMLNWLDLSNNLLSGTIPLEVVLLPNLQRLWLSNNSLSGEIPSPPHALNNIGLLDLSKNKLSGPIPTALANLTQLRRLILNENFLSGSIPSSLGSTKLELLDLSYNRLTGTVPAEVASLSSMAIYFNLSHNLLHGELPMELSMLNKVKEIDLSSNNFRGRIPASLGSCEVVELVNLSRNHLQGQIPQSLGSLLSIESLDLSFNLLSGEVPVSLQHCASLRLLDLAFNNFSGPVPQGGVFDILTPEWIQGNNFCGSLPGIPSCHRKKRSAIHSRKALILLVSYVTVSAFLVTIICATGYMIIRKKMIKREDGDPDKLSLRLSSSHPRITYRELVEATEGFEQSRLIGSGSFGHVYRGVLNDGTLVAVKVLQLQSGNSTRSFNRECHVLKNIRHRNLMRIITACSLPDFKALVLPFMTNGSLESHLYPAAEKADCSQLSLVERVNICSDVAEGLAYLHHHSPVKVIHCDLKPSNILLNDDMTALVSDFGIARLVMTVEEANAAGEAASNSTANVLCGSIGYVAPEYGYGRAASIKGDVYSFGILVLETVTRKRPTDGMFGEGLSLQRWVKRQYRSRLESIVDSRLMREACDQSLEVRNMYEVAIVELLELGLVCSHESPSGRPTMLDAADDLDRLKHYLGGDTTATFTSSIGVSSSSITTDPW</sequence>
<evidence type="ECO:0000256" key="4">
    <source>
        <dbReference type="ARBA" id="ARBA00022475"/>
    </source>
</evidence>
<dbReference type="InterPro" id="IPR013210">
    <property type="entry name" value="LRR_N_plant-typ"/>
</dbReference>
<dbReference type="InterPro" id="IPR017441">
    <property type="entry name" value="Protein_kinase_ATP_BS"/>
</dbReference>
<gene>
    <name evidence="25" type="ORF">C4D60_Mb05t13180</name>
</gene>
<dbReference type="SMART" id="SM00369">
    <property type="entry name" value="LRR_TYP"/>
    <property type="match status" value="9"/>
</dbReference>
<evidence type="ECO:0000256" key="16">
    <source>
        <dbReference type="ARBA" id="ARBA00023136"/>
    </source>
</evidence>
<keyword evidence="11" id="KW-0677">Repeat</keyword>
<evidence type="ECO:0000256" key="1">
    <source>
        <dbReference type="ARBA" id="ARBA00004251"/>
    </source>
</evidence>
<dbReference type="AlphaFoldDB" id="A0A4S8JVT8"/>
<dbReference type="Gene3D" id="3.80.10.10">
    <property type="entry name" value="Ribonuclease Inhibitor"/>
    <property type="match status" value="3"/>
</dbReference>
<dbReference type="FunFam" id="3.80.10.10:FF:000275">
    <property type="entry name" value="Leucine-rich repeat receptor-like protein kinase"/>
    <property type="match status" value="1"/>
</dbReference>
<dbReference type="Pfam" id="PF08263">
    <property type="entry name" value="LRRNT_2"/>
    <property type="match status" value="1"/>
</dbReference>
<evidence type="ECO:0000256" key="14">
    <source>
        <dbReference type="ARBA" id="ARBA00022840"/>
    </source>
</evidence>
<keyword evidence="18" id="KW-0325">Glycoprotein</keyword>
<dbReference type="InterPro" id="IPR011009">
    <property type="entry name" value="Kinase-like_dom_sf"/>
</dbReference>
<comment type="caution">
    <text evidence="25">The sequence shown here is derived from an EMBL/GenBank/DDBJ whole genome shotgun (WGS) entry which is preliminary data.</text>
</comment>
<evidence type="ECO:0000256" key="8">
    <source>
        <dbReference type="ARBA" id="ARBA00022679"/>
    </source>
</evidence>
<evidence type="ECO:0000256" key="5">
    <source>
        <dbReference type="ARBA" id="ARBA00022527"/>
    </source>
</evidence>
<dbReference type="Gene3D" id="3.30.200.20">
    <property type="entry name" value="Phosphorylase Kinase, domain 1"/>
    <property type="match status" value="1"/>
</dbReference>
<evidence type="ECO:0000256" key="7">
    <source>
        <dbReference type="ARBA" id="ARBA00022614"/>
    </source>
</evidence>
<dbReference type="SMART" id="SM00220">
    <property type="entry name" value="S_TKc"/>
    <property type="match status" value="1"/>
</dbReference>